<sequence length="223" mass="23986">MGEIVRRDAASDIILGDAGDTLTNAKARGGRWQELAEQRLGPSLALVHNVETKLKFAKEALGPLAAKIDARNRSADAVLGKNHDIIWNEVGRPAHDAALSVLFPDGIAYYAEGDTDGQPDRMDILVELLDAGIHPKLSPQTAQAAANEIKLEGEALRTAVEAARKPAAQVKILGRVRTSLAKVVHADLANLKRLYKVEGFTEAEIHTVIPDRPSKPKKSGSTE</sequence>
<dbReference type="AlphaFoldDB" id="A0A6N7Q3T2"/>
<accession>A0A6N7Q3T2</accession>
<evidence type="ECO:0000313" key="1">
    <source>
        <dbReference type="EMBL" id="MRG95561.1"/>
    </source>
</evidence>
<comment type="caution">
    <text evidence="1">The sequence shown here is derived from an EMBL/GenBank/DDBJ whole genome shotgun (WGS) entry which is preliminary data.</text>
</comment>
<dbReference type="RefSeq" id="WP_153822378.1">
    <property type="nucleotide sequence ID" value="NZ_WJIE01000008.1"/>
</dbReference>
<dbReference type="OrthoDB" id="5516886at2"/>
<proteinExistence type="predicted"/>
<protein>
    <submittedName>
        <fullName evidence="1">Uncharacterized protein</fullName>
    </submittedName>
</protein>
<evidence type="ECO:0000313" key="2">
    <source>
        <dbReference type="Proteomes" id="UP000440224"/>
    </source>
</evidence>
<organism evidence="1 2">
    <name type="scientific">Polyangium spumosum</name>
    <dbReference type="NCBI Taxonomy" id="889282"/>
    <lineage>
        <taxon>Bacteria</taxon>
        <taxon>Pseudomonadati</taxon>
        <taxon>Myxococcota</taxon>
        <taxon>Polyangia</taxon>
        <taxon>Polyangiales</taxon>
        <taxon>Polyangiaceae</taxon>
        <taxon>Polyangium</taxon>
    </lineage>
</organism>
<keyword evidence="2" id="KW-1185">Reference proteome</keyword>
<dbReference type="Proteomes" id="UP000440224">
    <property type="component" value="Unassembled WGS sequence"/>
</dbReference>
<gene>
    <name evidence="1" type="ORF">GF068_27120</name>
</gene>
<name>A0A6N7Q3T2_9BACT</name>
<reference evidence="1 2" key="1">
    <citation type="submission" date="2019-10" db="EMBL/GenBank/DDBJ databases">
        <title>A soil myxobacterium in the family Polyangiaceae.</title>
        <authorList>
            <person name="Li Y."/>
            <person name="Wang J."/>
        </authorList>
    </citation>
    <scope>NUCLEOTIDE SEQUENCE [LARGE SCALE GENOMIC DNA]</scope>
    <source>
        <strain evidence="1 2">DSM 14734</strain>
    </source>
</reference>
<dbReference type="EMBL" id="WJIE01000008">
    <property type="protein sequence ID" value="MRG95561.1"/>
    <property type="molecule type" value="Genomic_DNA"/>
</dbReference>